<name>A0ABV7EVN0_9GAMM</name>
<dbReference type="PANTHER" id="PTHR38687">
    <property type="entry name" value="CELL DIVISION PROTEIN DEDD-RELATED"/>
    <property type="match status" value="1"/>
</dbReference>
<gene>
    <name evidence="3" type="ORF">ACFOSU_17275</name>
</gene>
<evidence type="ECO:0000313" key="3">
    <source>
        <dbReference type="EMBL" id="MFC3105627.1"/>
    </source>
</evidence>
<feature type="region of interest" description="Disordered" evidence="1">
    <location>
        <begin position="47"/>
        <end position="164"/>
    </location>
</feature>
<dbReference type="Pfam" id="PF05036">
    <property type="entry name" value="SPOR"/>
    <property type="match status" value="1"/>
</dbReference>
<dbReference type="EMBL" id="JBHRSS010000008">
    <property type="protein sequence ID" value="MFC3105627.1"/>
    <property type="molecule type" value="Genomic_DNA"/>
</dbReference>
<dbReference type="PANTHER" id="PTHR38687:SF1">
    <property type="entry name" value="CELL DIVISION PROTEIN DEDD"/>
    <property type="match status" value="1"/>
</dbReference>
<dbReference type="SUPFAM" id="SSF110997">
    <property type="entry name" value="Sporulation related repeat"/>
    <property type="match status" value="1"/>
</dbReference>
<reference evidence="4" key="1">
    <citation type="journal article" date="2019" name="Int. J. Syst. Evol. Microbiol.">
        <title>The Global Catalogue of Microorganisms (GCM) 10K type strain sequencing project: providing services to taxonomists for standard genome sequencing and annotation.</title>
        <authorList>
            <consortium name="The Broad Institute Genomics Platform"/>
            <consortium name="The Broad Institute Genome Sequencing Center for Infectious Disease"/>
            <person name="Wu L."/>
            <person name="Ma J."/>
        </authorList>
    </citation>
    <scope>NUCLEOTIDE SEQUENCE [LARGE SCALE GENOMIC DNA]</scope>
    <source>
        <strain evidence="4">KCTC 52640</strain>
    </source>
</reference>
<accession>A0ABV7EVN0</accession>
<dbReference type="RefSeq" id="WP_380691164.1">
    <property type="nucleotide sequence ID" value="NZ_JBHRSS010000008.1"/>
</dbReference>
<dbReference type="InterPro" id="IPR036680">
    <property type="entry name" value="SPOR-like_sf"/>
</dbReference>
<dbReference type="Gene3D" id="3.30.70.1070">
    <property type="entry name" value="Sporulation related repeat"/>
    <property type="match status" value="1"/>
</dbReference>
<sequence length="239" mass="25076">MNDVMKKRVIGAIVLVILGILLPLLLARCLHDGDSGESASTRVYEITPDGNARPAGAGDQSTAADNASSTQAGKRDNIDGSSGVRDAREDTPPPPQRVSPAARDEAPESGDGADTFETPPVRGNASNEDRSTPAPAKPTPTAPPSTTSGNAGSDDSLRRTESASGGWVVQVASFGDENNARRLAAQLNADYKAFYRAGSVGGKTWYRVRIGPFESESQARSTAAKLRQQGRSTLVQRAE</sequence>
<dbReference type="InterPro" id="IPR052521">
    <property type="entry name" value="Cell_div_SPOR-domain"/>
</dbReference>
<feature type="region of interest" description="Disordered" evidence="1">
    <location>
        <begin position="216"/>
        <end position="239"/>
    </location>
</feature>
<keyword evidence="4" id="KW-1185">Reference proteome</keyword>
<comment type="caution">
    <text evidence="3">The sequence shown here is derived from an EMBL/GenBank/DDBJ whole genome shotgun (WGS) entry which is preliminary data.</text>
</comment>
<dbReference type="InterPro" id="IPR007730">
    <property type="entry name" value="SPOR-like_dom"/>
</dbReference>
<evidence type="ECO:0000313" key="4">
    <source>
        <dbReference type="Proteomes" id="UP001595462"/>
    </source>
</evidence>
<evidence type="ECO:0000259" key="2">
    <source>
        <dbReference type="PROSITE" id="PS51724"/>
    </source>
</evidence>
<feature type="compositionally biased region" description="Polar residues" evidence="1">
    <location>
        <begin position="59"/>
        <end position="72"/>
    </location>
</feature>
<dbReference type="Proteomes" id="UP001595462">
    <property type="component" value="Unassembled WGS sequence"/>
</dbReference>
<protein>
    <submittedName>
        <fullName evidence="3">SPOR domain-containing protein</fullName>
    </submittedName>
</protein>
<evidence type="ECO:0000256" key="1">
    <source>
        <dbReference type="SAM" id="MobiDB-lite"/>
    </source>
</evidence>
<feature type="domain" description="SPOR" evidence="2">
    <location>
        <begin position="161"/>
        <end position="239"/>
    </location>
</feature>
<feature type="compositionally biased region" description="Polar residues" evidence="1">
    <location>
        <begin position="229"/>
        <end position="239"/>
    </location>
</feature>
<proteinExistence type="predicted"/>
<organism evidence="3 4">
    <name type="scientific">Salinisphaera aquimarina</name>
    <dbReference type="NCBI Taxonomy" id="2094031"/>
    <lineage>
        <taxon>Bacteria</taxon>
        <taxon>Pseudomonadati</taxon>
        <taxon>Pseudomonadota</taxon>
        <taxon>Gammaproteobacteria</taxon>
        <taxon>Salinisphaerales</taxon>
        <taxon>Salinisphaeraceae</taxon>
        <taxon>Salinisphaera</taxon>
    </lineage>
</organism>
<dbReference type="PROSITE" id="PS51724">
    <property type="entry name" value="SPOR"/>
    <property type="match status" value="1"/>
</dbReference>